<keyword evidence="7" id="KW-1185">Reference proteome</keyword>
<comment type="similarity">
    <text evidence="1">Belongs to the 'GDSL' lipolytic enzyme family.</text>
</comment>
<dbReference type="PANTHER" id="PTHR22835:SF546">
    <property type="entry name" value="GDSL-LIKE LIPASE_ACYLHYDROLASE"/>
    <property type="match status" value="1"/>
</dbReference>
<dbReference type="SUPFAM" id="SSF52266">
    <property type="entry name" value="SGNH hydrolase"/>
    <property type="match status" value="1"/>
</dbReference>
<dbReference type="Gene3D" id="3.40.50.1110">
    <property type="entry name" value="SGNH hydrolase"/>
    <property type="match status" value="1"/>
</dbReference>
<name>A0A103YHI1_CYNCS</name>
<evidence type="ECO:0000256" key="5">
    <source>
        <dbReference type="SAM" id="SignalP"/>
    </source>
</evidence>
<feature type="signal peptide" evidence="5">
    <location>
        <begin position="1"/>
        <end position="24"/>
    </location>
</feature>
<dbReference type="STRING" id="59895.A0A103YHI1"/>
<dbReference type="InterPro" id="IPR001087">
    <property type="entry name" value="GDSL"/>
</dbReference>
<dbReference type="Gramene" id="KVI09175">
    <property type="protein sequence ID" value="KVI09175"/>
    <property type="gene ID" value="Ccrd_012455"/>
</dbReference>
<dbReference type="InterPro" id="IPR036514">
    <property type="entry name" value="SGNH_hydro_sf"/>
</dbReference>
<dbReference type="PANTHER" id="PTHR22835">
    <property type="entry name" value="ZINC FINGER FYVE DOMAIN CONTAINING PROTEIN"/>
    <property type="match status" value="1"/>
</dbReference>
<proteinExistence type="inferred from homology"/>
<evidence type="ECO:0000313" key="7">
    <source>
        <dbReference type="Proteomes" id="UP000243975"/>
    </source>
</evidence>
<evidence type="ECO:0000256" key="2">
    <source>
        <dbReference type="ARBA" id="ARBA00022729"/>
    </source>
</evidence>
<keyword evidence="2 5" id="KW-0732">Signal</keyword>
<keyword evidence="3" id="KW-0378">Hydrolase</keyword>
<dbReference type="GO" id="GO:0016788">
    <property type="term" value="F:hydrolase activity, acting on ester bonds"/>
    <property type="evidence" value="ECO:0007669"/>
    <property type="project" value="InterPro"/>
</dbReference>
<dbReference type="Pfam" id="PF00657">
    <property type="entry name" value="Lipase_GDSL"/>
    <property type="match status" value="1"/>
</dbReference>
<dbReference type="OMA" id="NDTHIWC"/>
<evidence type="ECO:0000256" key="3">
    <source>
        <dbReference type="ARBA" id="ARBA00022801"/>
    </source>
</evidence>
<dbReference type="InterPro" id="IPR035669">
    <property type="entry name" value="SGNH_plant_lipase-like"/>
</dbReference>
<accession>A0A103YHI1</accession>
<dbReference type="CDD" id="cd01837">
    <property type="entry name" value="SGNH_plant_lipase_like"/>
    <property type="match status" value="1"/>
</dbReference>
<gene>
    <name evidence="6" type="ORF">Ccrd_012455</name>
</gene>
<dbReference type="EMBL" id="LEKV01001069">
    <property type="protein sequence ID" value="KVI09175.1"/>
    <property type="molecule type" value="Genomic_DNA"/>
</dbReference>
<reference evidence="6 7" key="1">
    <citation type="journal article" date="2016" name="Sci. Rep.">
        <title>The genome sequence of the outbreeding globe artichoke constructed de novo incorporating a phase-aware low-pass sequencing strategy of F1 progeny.</title>
        <authorList>
            <person name="Scaglione D."/>
            <person name="Reyes-Chin-Wo S."/>
            <person name="Acquadro A."/>
            <person name="Froenicke L."/>
            <person name="Portis E."/>
            <person name="Beitel C."/>
            <person name="Tirone M."/>
            <person name="Mauro R."/>
            <person name="Lo Monaco A."/>
            <person name="Mauromicale G."/>
            <person name="Faccioli P."/>
            <person name="Cattivelli L."/>
            <person name="Rieseberg L."/>
            <person name="Michelmore R."/>
            <person name="Lanteri S."/>
        </authorList>
    </citation>
    <scope>NUCLEOTIDE SEQUENCE [LARGE SCALE GENOMIC DNA]</scope>
    <source>
        <strain evidence="6">2C</strain>
    </source>
</reference>
<keyword evidence="4" id="KW-0325">Glycoprotein</keyword>
<evidence type="ECO:0000256" key="1">
    <source>
        <dbReference type="ARBA" id="ARBA00008668"/>
    </source>
</evidence>
<dbReference type="AlphaFoldDB" id="A0A103YHI1"/>
<comment type="caution">
    <text evidence="6">The sequence shown here is derived from an EMBL/GenBank/DDBJ whole genome shotgun (WGS) entry which is preliminary data.</text>
</comment>
<feature type="chain" id="PRO_5007119718" evidence="5">
    <location>
        <begin position="25"/>
        <end position="354"/>
    </location>
</feature>
<protein>
    <submittedName>
        <fullName evidence="6">Lipase, GDSL</fullName>
    </submittedName>
</protein>
<evidence type="ECO:0000256" key="4">
    <source>
        <dbReference type="ARBA" id="ARBA00023180"/>
    </source>
</evidence>
<organism evidence="6 7">
    <name type="scientific">Cynara cardunculus var. scolymus</name>
    <name type="common">Globe artichoke</name>
    <name type="synonym">Cynara scolymus</name>
    <dbReference type="NCBI Taxonomy" id="59895"/>
    <lineage>
        <taxon>Eukaryota</taxon>
        <taxon>Viridiplantae</taxon>
        <taxon>Streptophyta</taxon>
        <taxon>Embryophyta</taxon>
        <taxon>Tracheophyta</taxon>
        <taxon>Spermatophyta</taxon>
        <taxon>Magnoliopsida</taxon>
        <taxon>eudicotyledons</taxon>
        <taxon>Gunneridae</taxon>
        <taxon>Pentapetalae</taxon>
        <taxon>asterids</taxon>
        <taxon>campanulids</taxon>
        <taxon>Asterales</taxon>
        <taxon>Asteraceae</taxon>
        <taxon>Carduoideae</taxon>
        <taxon>Cardueae</taxon>
        <taxon>Carduinae</taxon>
        <taxon>Cynara</taxon>
    </lineage>
</organism>
<sequence>MESSVKPAVIGILALFICVHLAMADVGILPRCSWAGLYNFGDSNSDTGGISAAFTPVSSPYGMTFFKKPAGRLSDGRLVLDFLAEYIGLPYVSAYLDTINTDYRHGANFATGGSTIRRQNETIFKGGISPFSLDIQTVQFTQFKARIIDLWSSGHPAADKSQLQRPGDFSKALFTIDIGQNDLSVGFRTLSKQQLRPVGCLPVSTSNVRNPEPGYLDRYGCIRYQNDMAMEFNRQLKARVIKLRSELTEAAITYVDIYTAKYKLISSTKEYGFYEPLKVCCGHLEKNVRIFCGTTGIMNGTTVHGDACANPPVYVIWDGVHMTEAANRWVANQILNGSLSDPPIPATHACYKHL</sequence>
<evidence type="ECO:0000313" key="6">
    <source>
        <dbReference type="EMBL" id="KVI09175.1"/>
    </source>
</evidence>
<dbReference type="Proteomes" id="UP000243975">
    <property type="component" value="Unassembled WGS sequence"/>
</dbReference>